<dbReference type="PANTHER" id="PTHR46825:SF9">
    <property type="entry name" value="BETA-LACTAMASE-RELATED DOMAIN-CONTAINING PROTEIN"/>
    <property type="match status" value="1"/>
</dbReference>
<evidence type="ECO:0000259" key="3">
    <source>
        <dbReference type="Pfam" id="PF07930"/>
    </source>
</evidence>
<dbReference type="EC" id="3.4.11.19" evidence="4"/>
<comment type="caution">
    <text evidence="4">The sequence shown here is derived from an EMBL/GenBank/DDBJ whole genome shotgun (WGS) entry which is preliminary data.</text>
</comment>
<feature type="domain" description="Beta-lactamase-related" evidence="2">
    <location>
        <begin position="16"/>
        <end position="319"/>
    </location>
</feature>
<evidence type="ECO:0000256" key="1">
    <source>
        <dbReference type="ARBA" id="ARBA00022438"/>
    </source>
</evidence>
<dbReference type="Gene3D" id="2.40.128.50">
    <property type="match status" value="2"/>
</dbReference>
<keyword evidence="1 4" id="KW-0031">Aminopeptidase</keyword>
<dbReference type="NCBIfam" id="NF009622">
    <property type="entry name" value="PRK13128.1"/>
    <property type="match status" value="1"/>
</dbReference>
<dbReference type="RefSeq" id="WP_184703469.1">
    <property type="nucleotide sequence ID" value="NZ_JACHBG010000003.1"/>
</dbReference>
<dbReference type="InterPro" id="IPR050491">
    <property type="entry name" value="AmpC-like"/>
</dbReference>
<dbReference type="SUPFAM" id="SSF56601">
    <property type="entry name" value="beta-lactamase/transpeptidase-like"/>
    <property type="match status" value="1"/>
</dbReference>
<protein>
    <submittedName>
        <fullName evidence="4">D-aminopeptidase</fullName>
        <ecNumber evidence="4">3.4.11.19</ecNumber>
    </submittedName>
</protein>
<name>A0A7X0IRF6_9HYPH</name>
<accession>A0A7X0IRF6</accession>
<dbReference type="AlphaFoldDB" id="A0A7X0IRF6"/>
<dbReference type="InterPro" id="IPR012856">
    <property type="entry name" value="DAP_B_dom"/>
</dbReference>
<evidence type="ECO:0000259" key="2">
    <source>
        <dbReference type="Pfam" id="PF00144"/>
    </source>
</evidence>
<sequence length="519" mass="56638">MSGINHKALEHALNVLPDRYRGPAGVVGVVKDGEVIARRAWGFADMERRLPMTTASRLPICSISKHMTCALLLDMFDGPEALDPLLPELLPNFQGPLPRVADLCHNQSGLRDYWALTVLQGAVPEAVFTEEDGLRLLSQARSGHFAPGMAYSYSNGNFRLLAELIRRASGRDFGELLRERIFGPAGMTGAVLAPDTRERLDGVIGFEGNDTVGFLPAKSGIFWFGDAGISASLDDMLAWERHIDATRNDPKSLYNRISVPVCFADGKPASYGYGIRREPLAGYDITSHGGGLRGFCSYRMHIASERLSIVVIFNHEASAMRAAWSLMEAALGCRIGEDAVPAEGWSGLWLDDAQGLYLRTEEQKDGVRLNYATAPSLCTPVADGVLRARDIVLRRDGERLLMERPGENLSVEAKPVAPVEWADGAGIAGSYVSDEIGAKLEIEARDGAAYVGFEGMLGQGPVERMYPLADDLWVITTRRSMDAAPPGDWTVQIRRGSSGEVSGLTLGCWLARNIEYRRI</sequence>
<dbReference type="InterPro" id="IPR012338">
    <property type="entry name" value="Beta-lactam/transpept-like"/>
</dbReference>
<dbReference type="InterPro" id="IPR001466">
    <property type="entry name" value="Beta-lactam-related"/>
</dbReference>
<keyword evidence="4" id="KW-0378">Hydrolase</keyword>
<dbReference type="Pfam" id="PF00144">
    <property type="entry name" value="Beta-lactamase"/>
    <property type="match status" value="1"/>
</dbReference>
<dbReference type="EMBL" id="JACHBG010000003">
    <property type="protein sequence ID" value="MBB6484622.1"/>
    <property type="molecule type" value="Genomic_DNA"/>
</dbReference>
<evidence type="ECO:0000313" key="5">
    <source>
        <dbReference type="Proteomes" id="UP000565576"/>
    </source>
</evidence>
<proteinExistence type="predicted"/>
<dbReference type="GO" id="GO:0004177">
    <property type="term" value="F:aminopeptidase activity"/>
    <property type="evidence" value="ECO:0007669"/>
    <property type="project" value="UniProtKB-KW"/>
</dbReference>
<reference evidence="4 5" key="1">
    <citation type="submission" date="2020-08" db="EMBL/GenBank/DDBJ databases">
        <title>Genomic Encyclopedia of Type Strains, Phase IV (KMG-V): Genome sequencing to study the core and pangenomes of soil and plant-associated prokaryotes.</title>
        <authorList>
            <person name="Whitman W."/>
        </authorList>
    </citation>
    <scope>NUCLEOTIDE SEQUENCE [LARGE SCALE GENOMIC DNA]</scope>
    <source>
        <strain evidence="4 5">SEMIA 4060</strain>
    </source>
</reference>
<feature type="domain" description="D-aminopeptidase" evidence="3">
    <location>
        <begin position="341"/>
        <end position="516"/>
    </location>
</feature>
<keyword evidence="1 4" id="KW-0645">Protease</keyword>
<dbReference type="SUPFAM" id="SSF50886">
    <property type="entry name" value="D-aminopeptidase, middle and C-terminal domains"/>
    <property type="match status" value="2"/>
</dbReference>
<dbReference type="Proteomes" id="UP000565576">
    <property type="component" value="Unassembled WGS sequence"/>
</dbReference>
<gene>
    <name evidence="4" type="ORF">GGD46_001900</name>
</gene>
<dbReference type="Pfam" id="PF07930">
    <property type="entry name" value="DAP_B"/>
    <property type="match status" value="1"/>
</dbReference>
<dbReference type="InterPro" id="IPR027279">
    <property type="entry name" value="D_amino_pept/lipop_sf"/>
</dbReference>
<dbReference type="PANTHER" id="PTHR46825">
    <property type="entry name" value="D-ALANYL-D-ALANINE-CARBOXYPEPTIDASE/ENDOPEPTIDASE AMPH"/>
    <property type="match status" value="1"/>
</dbReference>
<dbReference type="Gene3D" id="3.40.710.10">
    <property type="entry name" value="DD-peptidase/beta-lactamase superfamily"/>
    <property type="match status" value="1"/>
</dbReference>
<evidence type="ECO:0000313" key="4">
    <source>
        <dbReference type="EMBL" id="MBB6484622.1"/>
    </source>
</evidence>
<organism evidence="4 5">
    <name type="scientific">Rhizobium lusitanum</name>
    <dbReference type="NCBI Taxonomy" id="293958"/>
    <lineage>
        <taxon>Bacteria</taxon>
        <taxon>Pseudomonadati</taxon>
        <taxon>Pseudomonadota</taxon>
        <taxon>Alphaproteobacteria</taxon>
        <taxon>Hyphomicrobiales</taxon>
        <taxon>Rhizobiaceae</taxon>
        <taxon>Rhizobium/Agrobacterium group</taxon>
        <taxon>Rhizobium</taxon>
    </lineage>
</organism>